<sequence length="153" mass="17638">MDEIIEISINELNDYLKNSNWYGRENEVINLFAHTFLIKYLGKDGFTSISQIGVEVAVKQLSLLNGKKLVRKDLVIWGQSNETVWDDNREPKNTPIAVLEWKVNYISKCDGDIEWLKEFTKNYPKVTGYSICAFINDKRGVSYKKIKNGVIVT</sequence>
<comment type="caution">
    <text evidence="1">The sequence shown here is derived from an EMBL/GenBank/DDBJ whole genome shotgun (WGS) entry which is preliminary data.</text>
</comment>
<protein>
    <submittedName>
        <fullName evidence="1">Uncharacterized protein</fullName>
    </submittedName>
</protein>
<evidence type="ECO:0000313" key="2">
    <source>
        <dbReference type="Proteomes" id="UP000231602"/>
    </source>
</evidence>
<proteinExistence type="predicted"/>
<gene>
    <name evidence="1" type="ORF">COV23_02320</name>
</gene>
<reference evidence="1 2" key="1">
    <citation type="submission" date="2017-09" db="EMBL/GenBank/DDBJ databases">
        <title>Depth-based differentiation of microbial function through sediment-hosted aquifers and enrichment of novel symbionts in the deep terrestrial subsurface.</title>
        <authorList>
            <person name="Probst A.J."/>
            <person name="Ladd B."/>
            <person name="Jarett J.K."/>
            <person name="Geller-Mcgrath D.E."/>
            <person name="Sieber C.M."/>
            <person name="Emerson J.B."/>
            <person name="Anantharaman K."/>
            <person name="Thomas B.C."/>
            <person name="Malmstrom R."/>
            <person name="Stieglmeier M."/>
            <person name="Klingl A."/>
            <person name="Woyke T."/>
            <person name="Ryan C.M."/>
            <person name="Banfield J.F."/>
        </authorList>
    </citation>
    <scope>NUCLEOTIDE SEQUENCE [LARGE SCALE GENOMIC DNA]</scope>
    <source>
        <strain evidence="1">CG10_big_fil_rev_8_21_14_0_10_31_9</strain>
    </source>
</reference>
<name>A0A2H0RBR3_9BACT</name>
<dbReference type="AlphaFoldDB" id="A0A2H0RBR3"/>
<dbReference type="Proteomes" id="UP000231602">
    <property type="component" value="Unassembled WGS sequence"/>
</dbReference>
<organism evidence="1 2">
    <name type="scientific">Candidatus Wolfebacteria bacterium CG10_big_fil_rev_8_21_14_0_10_31_9</name>
    <dbReference type="NCBI Taxonomy" id="1975070"/>
    <lineage>
        <taxon>Bacteria</taxon>
        <taxon>Candidatus Wolfeibacteriota</taxon>
    </lineage>
</organism>
<dbReference type="EMBL" id="PCXV01000038">
    <property type="protein sequence ID" value="PIR43981.1"/>
    <property type="molecule type" value="Genomic_DNA"/>
</dbReference>
<accession>A0A2H0RBR3</accession>
<evidence type="ECO:0000313" key="1">
    <source>
        <dbReference type="EMBL" id="PIR43981.1"/>
    </source>
</evidence>